<dbReference type="InterPro" id="IPR057091">
    <property type="entry name" value="NDC80_loop"/>
</dbReference>
<feature type="region of interest" description="Disordered" evidence="12">
    <location>
        <begin position="76"/>
        <end position="120"/>
    </location>
</feature>
<dbReference type="Pfam" id="PF24487">
    <property type="entry name" value="NDC80_loop"/>
    <property type="match status" value="1"/>
</dbReference>
<protein>
    <recommendedName>
        <fullName evidence="10">Kinetochore protein NDC80</fullName>
    </recommendedName>
</protein>
<dbReference type="Pfam" id="PF03801">
    <property type="entry name" value="Ndc80_HEC"/>
    <property type="match status" value="1"/>
</dbReference>
<gene>
    <name evidence="16" type="primary">NDC80_2</name>
    <name evidence="16" type="ORF">IWQ60_003533</name>
</gene>
<dbReference type="PANTHER" id="PTHR10643">
    <property type="entry name" value="KINETOCHORE PROTEIN NDC80"/>
    <property type="match status" value="1"/>
</dbReference>
<evidence type="ECO:0000313" key="17">
    <source>
        <dbReference type="Proteomes" id="UP001150569"/>
    </source>
</evidence>
<comment type="caution">
    <text evidence="16">The sequence shown here is derived from an EMBL/GenBank/DDBJ whole genome shotgun (WGS) entry which is preliminary data.</text>
</comment>
<feature type="domain" description="Kinetochore protein Ndc80 CH" evidence="13">
    <location>
        <begin position="108"/>
        <end position="253"/>
    </location>
</feature>
<feature type="domain" description="DUF5595" evidence="14">
    <location>
        <begin position="270"/>
        <end position="334"/>
    </location>
</feature>
<evidence type="ECO:0000256" key="10">
    <source>
        <dbReference type="RuleBase" id="RU368072"/>
    </source>
</evidence>
<dbReference type="EMBL" id="JANBPT010000152">
    <property type="protein sequence ID" value="KAJ1926764.1"/>
    <property type="molecule type" value="Genomic_DNA"/>
</dbReference>
<dbReference type="Pfam" id="PF18077">
    <property type="entry name" value="DUF5595"/>
    <property type="match status" value="1"/>
</dbReference>
<dbReference type="GO" id="GO:0005634">
    <property type="term" value="C:nucleus"/>
    <property type="evidence" value="ECO:0007669"/>
    <property type="project" value="UniProtKB-SubCell"/>
</dbReference>
<evidence type="ECO:0000256" key="3">
    <source>
        <dbReference type="ARBA" id="ARBA00022618"/>
    </source>
</evidence>
<evidence type="ECO:0000256" key="6">
    <source>
        <dbReference type="ARBA" id="ARBA00023054"/>
    </source>
</evidence>
<sequence length="685" mass="77465">MNPRRRTMLGSLDPNQHYGQLPPSGIPHPSATKTRFSIAPTAAGRMSMEPMRGARPVAGHPYDSGLGANVTPAHQKSVHMMGGGGGGGAVRPSTVQRPSLAFTPAGLSRRTSTYTGRPSTMASLGLLTRSSSAGMKDPRAIRTNAFQQASGNAVYNFLTQAGYADGTLKRFLMNPTVKEYQQIFKFLYARLDPNYLFQKKFEEEIQTILRGLRYPFLDTISKTSFTAISSKPSWPHFLAILHWMVELVVCVDRLAPSNPDFFSPEFQDTPAFSEQVFFEYLSKTYPMFLAYEDSFEGPETELAEVFESKNKHLIESIETLETDNEALRQELRQLTEHESPLVALTKERQGLEEDRRRCLGYTEETEKKKVKLTAHLEELKRQLEGHTANVEQLREERRVVQETVDAQEISPADIDRMNSERQKLSEVLQDLNGRLEELNRAVWQKEIDVQPKIDTIEQLVQEFNTRCYKLGITTATGGAGALSELQFDPTASVYEKMLSYDVKRVGRPVLADWRMKLNSTFIKTENDRMTLLEELDAIREAVQEKQDTLNDLEAQRARLETKFAEEKERMNIETAARNSEIDLLEREIARLQQSNVSSVLHWQQKAQSATMDFNRLSGQAAERKQAATAELIKGLTDVVSFKGYIEKHLSELQALSQAELELSRELTDLETEVRAAERRASQSPS</sequence>
<dbReference type="GO" id="GO:0051315">
    <property type="term" value="P:attachment of mitotic spindle microtubules to kinetochore"/>
    <property type="evidence" value="ECO:0007669"/>
    <property type="project" value="UniProtKB-UniRule"/>
</dbReference>
<feature type="coiled-coil region" evidence="11">
    <location>
        <begin position="362"/>
        <end position="448"/>
    </location>
</feature>
<dbReference type="GO" id="GO:0031262">
    <property type="term" value="C:Ndc80 complex"/>
    <property type="evidence" value="ECO:0007669"/>
    <property type="project" value="UniProtKB-UniRule"/>
</dbReference>
<feature type="compositionally biased region" description="Polar residues" evidence="12">
    <location>
        <begin position="109"/>
        <end position="120"/>
    </location>
</feature>
<dbReference type="GO" id="GO:0051301">
    <property type="term" value="P:cell division"/>
    <property type="evidence" value="ECO:0007669"/>
    <property type="project" value="UniProtKB-UniRule"/>
</dbReference>
<evidence type="ECO:0000256" key="7">
    <source>
        <dbReference type="ARBA" id="ARBA00023242"/>
    </source>
</evidence>
<dbReference type="InterPro" id="IPR005550">
    <property type="entry name" value="Kinetochore_Ndc80"/>
</dbReference>
<dbReference type="AlphaFoldDB" id="A0A9W8E0L7"/>
<dbReference type="Proteomes" id="UP001150569">
    <property type="component" value="Unassembled WGS sequence"/>
</dbReference>
<evidence type="ECO:0000259" key="13">
    <source>
        <dbReference type="Pfam" id="PF03801"/>
    </source>
</evidence>
<evidence type="ECO:0000256" key="1">
    <source>
        <dbReference type="ARBA" id="ARBA00007050"/>
    </source>
</evidence>
<comment type="similarity">
    <text evidence="1 10">Belongs to the NDC80/HEC1 family.</text>
</comment>
<comment type="function">
    <text evidence="10">Acts as a component of the essential kinetochore-associated NDC80 complex, which is required for chromosome segregation and spindle checkpoint activity.</text>
</comment>
<evidence type="ECO:0000256" key="2">
    <source>
        <dbReference type="ARBA" id="ARBA00022454"/>
    </source>
</evidence>
<feature type="coiled-coil region" evidence="11">
    <location>
        <begin position="645"/>
        <end position="679"/>
    </location>
</feature>
<keyword evidence="17" id="KW-1185">Reference proteome</keyword>
<evidence type="ECO:0000256" key="8">
    <source>
        <dbReference type="ARBA" id="ARBA00023306"/>
    </source>
</evidence>
<comment type="subunit">
    <text evidence="10">Component of the NDC80 complex.</text>
</comment>
<dbReference type="InterPro" id="IPR040967">
    <property type="entry name" value="DUF5595"/>
</dbReference>
<evidence type="ECO:0000256" key="4">
    <source>
        <dbReference type="ARBA" id="ARBA00022776"/>
    </source>
</evidence>
<proteinExistence type="inferred from homology"/>
<dbReference type="PANTHER" id="PTHR10643:SF2">
    <property type="entry name" value="KINETOCHORE PROTEIN NDC80 HOMOLOG"/>
    <property type="match status" value="1"/>
</dbReference>
<keyword evidence="7 10" id="KW-0539">Nucleus</keyword>
<dbReference type="Gene3D" id="1.10.418.30">
    <property type="entry name" value="Ncd80 complex, Ncd80 subunit"/>
    <property type="match status" value="1"/>
</dbReference>
<keyword evidence="3 10" id="KW-0132">Cell division</keyword>
<keyword evidence="8 10" id="KW-0131">Cell cycle</keyword>
<keyword evidence="6 11" id="KW-0175">Coiled coil</keyword>
<keyword evidence="9 10" id="KW-0137">Centromere</keyword>
<evidence type="ECO:0000256" key="5">
    <source>
        <dbReference type="ARBA" id="ARBA00022838"/>
    </source>
</evidence>
<evidence type="ECO:0000259" key="15">
    <source>
        <dbReference type="Pfam" id="PF24487"/>
    </source>
</evidence>
<evidence type="ECO:0000259" key="14">
    <source>
        <dbReference type="Pfam" id="PF18077"/>
    </source>
</evidence>
<name>A0A9W8E0L7_9FUNG</name>
<organism evidence="16 17">
    <name type="scientific">Tieghemiomyces parasiticus</name>
    <dbReference type="NCBI Taxonomy" id="78921"/>
    <lineage>
        <taxon>Eukaryota</taxon>
        <taxon>Fungi</taxon>
        <taxon>Fungi incertae sedis</taxon>
        <taxon>Zoopagomycota</taxon>
        <taxon>Kickxellomycotina</taxon>
        <taxon>Dimargaritomycetes</taxon>
        <taxon>Dimargaritales</taxon>
        <taxon>Dimargaritaceae</taxon>
        <taxon>Tieghemiomyces</taxon>
    </lineage>
</organism>
<dbReference type="Gene3D" id="6.10.250.1950">
    <property type="match status" value="1"/>
</dbReference>
<evidence type="ECO:0000256" key="11">
    <source>
        <dbReference type="SAM" id="Coils"/>
    </source>
</evidence>
<reference evidence="16" key="1">
    <citation type="submission" date="2022-07" db="EMBL/GenBank/DDBJ databases">
        <title>Phylogenomic reconstructions and comparative analyses of Kickxellomycotina fungi.</title>
        <authorList>
            <person name="Reynolds N.K."/>
            <person name="Stajich J.E."/>
            <person name="Barry K."/>
            <person name="Grigoriev I.V."/>
            <person name="Crous P."/>
            <person name="Smith M.E."/>
        </authorList>
    </citation>
    <scope>NUCLEOTIDE SEQUENCE</scope>
    <source>
        <strain evidence="16">RSA 861</strain>
    </source>
</reference>
<evidence type="ECO:0000256" key="12">
    <source>
        <dbReference type="SAM" id="MobiDB-lite"/>
    </source>
</evidence>
<comment type="subcellular location">
    <subcellularLocation>
        <location evidence="10">Chromosome</location>
        <location evidence="10">Centromere</location>
        <location evidence="10">Kinetochore</location>
    </subcellularLocation>
    <subcellularLocation>
        <location evidence="10">Nucleus</location>
    </subcellularLocation>
</comment>
<evidence type="ECO:0000313" key="16">
    <source>
        <dbReference type="EMBL" id="KAJ1926764.1"/>
    </source>
</evidence>
<dbReference type="OrthoDB" id="7459479at2759"/>
<dbReference type="InterPro" id="IPR055260">
    <property type="entry name" value="Ndc80_CH"/>
</dbReference>
<feature type="region of interest" description="Disordered" evidence="12">
    <location>
        <begin position="1"/>
        <end position="31"/>
    </location>
</feature>
<evidence type="ECO:0000256" key="9">
    <source>
        <dbReference type="ARBA" id="ARBA00023328"/>
    </source>
</evidence>
<keyword evidence="5 10" id="KW-0995">Kinetochore</keyword>
<feature type="domain" description="Kinetochore protein NDC80 loop region" evidence="15">
    <location>
        <begin position="429"/>
        <end position="653"/>
    </location>
</feature>
<feature type="coiled-coil region" evidence="11">
    <location>
        <begin position="528"/>
        <end position="594"/>
    </location>
</feature>
<dbReference type="InterPro" id="IPR038273">
    <property type="entry name" value="Ndc80_sf"/>
</dbReference>
<keyword evidence="2 10" id="KW-0158">Chromosome</keyword>
<accession>A0A9W8E0L7</accession>
<feature type="coiled-coil region" evidence="11">
    <location>
        <begin position="310"/>
        <end position="337"/>
    </location>
</feature>
<keyword evidence="4 10" id="KW-0498">Mitosis</keyword>